<evidence type="ECO:0000256" key="1">
    <source>
        <dbReference type="SAM" id="MobiDB-lite"/>
    </source>
</evidence>
<dbReference type="PANTHER" id="PTHR10511">
    <property type="entry name" value="GRANULOCYTE COLONY-STIMULATING FACTOR"/>
    <property type="match status" value="1"/>
</dbReference>
<dbReference type="AlphaFoldDB" id="A0A8D3BM39"/>
<name>A0A8D3BM39_SCOMX</name>
<feature type="signal peptide" evidence="2">
    <location>
        <begin position="1"/>
        <end position="19"/>
    </location>
</feature>
<dbReference type="InterPro" id="IPR009079">
    <property type="entry name" value="4_helix_cytokine-like_core"/>
</dbReference>
<dbReference type="Proteomes" id="UP000694558">
    <property type="component" value="Chromosome 18"/>
</dbReference>
<dbReference type="SUPFAM" id="SSF47266">
    <property type="entry name" value="4-helical cytokines"/>
    <property type="match status" value="1"/>
</dbReference>
<feature type="region of interest" description="Disordered" evidence="1">
    <location>
        <begin position="203"/>
        <end position="236"/>
    </location>
</feature>
<evidence type="ECO:0000256" key="2">
    <source>
        <dbReference type="SAM" id="SignalP"/>
    </source>
</evidence>
<dbReference type="GeneTree" id="ENSGT00390000017328"/>
<dbReference type="Ensembl" id="ENSSMAT00000035709.1">
    <property type="protein sequence ID" value="ENSSMAP00000036097.1"/>
    <property type="gene ID" value="ENSSMAG00000033948.1"/>
</dbReference>
<evidence type="ECO:0000313" key="3">
    <source>
        <dbReference type="Ensembl" id="ENSSMAP00000036097.1"/>
    </source>
</evidence>
<dbReference type="Gene3D" id="1.20.1250.10">
    <property type="match status" value="1"/>
</dbReference>
<gene>
    <name evidence="3" type="primary">LOC118287116</name>
</gene>
<sequence>MNILIVFALPCYMATLGRGAPLPGRSALVEEPRFQELVQKSRSLTEKILGSVPAAHESCVRTESFKLNSSENAHLAIMAANIGILPAPVLRAVSENVISKTILTRISEGLQLHRALLSTISGRLQNKDQVTELMADIRDLDIQINKVGDCLQIKYIDKSVLHLKHLHEIPPFTCLADAEDGPRGGCGAAHPTHGDSTSTWGIRGPAGGTPDSGAAPVIWAGHSPLPQESGQEQRRGDGELANWCHTLNAFGFYPPSLLWHLFIC</sequence>
<organism evidence="3 4">
    <name type="scientific">Scophthalmus maximus</name>
    <name type="common">Turbot</name>
    <name type="synonym">Psetta maxima</name>
    <dbReference type="NCBI Taxonomy" id="52904"/>
    <lineage>
        <taxon>Eukaryota</taxon>
        <taxon>Metazoa</taxon>
        <taxon>Chordata</taxon>
        <taxon>Craniata</taxon>
        <taxon>Vertebrata</taxon>
        <taxon>Euteleostomi</taxon>
        <taxon>Actinopterygii</taxon>
        <taxon>Neopterygii</taxon>
        <taxon>Teleostei</taxon>
        <taxon>Neoteleostei</taxon>
        <taxon>Acanthomorphata</taxon>
        <taxon>Carangaria</taxon>
        <taxon>Pleuronectiformes</taxon>
        <taxon>Pleuronectoidei</taxon>
        <taxon>Scophthalmidae</taxon>
        <taxon>Scophthalmus</taxon>
    </lineage>
</organism>
<dbReference type="InterPro" id="IPR040117">
    <property type="entry name" value="GCSF/MGF"/>
</dbReference>
<proteinExistence type="predicted"/>
<reference evidence="3" key="1">
    <citation type="submission" date="2023-05" db="EMBL/GenBank/DDBJ databases">
        <title>High-quality long-read genome of Scophthalmus maximus.</title>
        <authorList>
            <person name="Lien S."/>
            <person name="Martinez P."/>
        </authorList>
    </citation>
    <scope>NUCLEOTIDE SEQUENCE [LARGE SCALE GENOMIC DNA]</scope>
</reference>
<dbReference type="PANTHER" id="PTHR10511:SF2">
    <property type="entry name" value="GRANULOCYTE COLONY-STIMULATING FACTOR"/>
    <property type="match status" value="1"/>
</dbReference>
<feature type="chain" id="PRO_5034547179" evidence="2">
    <location>
        <begin position="20"/>
        <end position="264"/>
    </location>
</feature>
<reference evidence="3" key="2">
    <citation type="submission" date="2025-08" db="UniProtKB">
        <authorList>
            <consortium name="Ensembl"/>
        </authorList>
    </citation>
    <scope>IDENTIFICATION</scope>
</reference>
<dbReference type="GO" id="GO:0005125">
    <property type="term" value="F:cytokine activity"/>
    <property type="evidence" value="ECO:0007669"/>
    <property type="project" value="InterPro"/>
</dbReference>
<protein>
    <submittedName>
        <fullName evidence="3">Uncharacterized protein</fullName>
    </submittedName>
</protein>
<dbReference type="GO" id="GO:0045639">
    <property type="term" value="P:positive regulation of myeloid cell differentiation"/>
    <property type="evidence" value="ECO:0007669"/>
    <property type="project" value="InterPro"/>
</dbReference>
<evidence type="ECO:0000313" key="4">
    <source>
        <dbReference type="Proteomes" id="UP000694558"/>
    </source>
</evidence>
<keyword evidence="2" id="KW-0732">Signal</keyword>
<accession>A0A8D3BM39</accession>